<sequence length="77" mass="8678">MRNPIPCGGQAVLGFYVFSVFSVGLPNLSKRLHVTRIGAGDKPNARSLVYQTYNRPDLRNKRSPLEPSRPPRTSIRR</sequence>
<dbReference type="Proteomes" id="UP000045285">
    <property type="component" value="Unassembled WGS sequence"/>
</dbReference>
<dbReference type="AlphaFoldDB" id="A0A090DU76"/>
<reference evidence="3" key="1">
    <citation type="submission" date="2014-08" db="EMBL/GenBank/DDBJ databases">
        <authorList>
            <person name="Moulin L."/>
        </authorList>
    </citation>
    <scope>NUCLEOTIDE SEQUENCE [LARGE SCALE GENOMIC DNA]</scope>
</reference>
<name>A0A090DU76_MESPL</name>
<protein>
    <submittedName>
        <fullName evidence="2">Uncharacterized protein</fullName>
    </submittedName>
</protein>
<gene>
    <name evidence="2" type="ORF">MPL3356_250005</name>
</gene>
<feature type="region of interest" description="Disordered" evidence="1">
    <location>
        <begin position="48"/>
        <end position="77"/>
    </location>
</feature>
<dbReference type="EMBL" id="CCMZ01000018">
    <property type="protein sequence ID" value="CDX17859.1"/>
    <property type="molecule type" value="Genomic_DNA"/>
</dbReference>
<accession>A0A090DU76</accession>
<evidence type="ECO:0000313" key="3">
    <source>
        <dbReference type="Proteomes" id="UP000045285"/>
    </source>
</evidence>
<evidence type="ECO:0000256" key="1">
    <source>
        <dbReference type="SAM" id="MobiDB-lite"/>
    </source>
</evidence>
<keyword evidence="3" id="KW-1185">Reference proteome</keyword>
<organism evidence="2 3">
    <name type="scientific">Mesorhizobium plurifarium</name>
    <dbReference type="NCBI Taxonomy" id="69974"/>
    <lineage>
        <taxon>Bacteria</taxon>
        <taxon>Pseudomonadati</taxon>
        <taxon>Pseudomonadota</taxon>
        <taxon>Alphaproteobacteria</taxon>
        <taxon>Hyphomicrobiales</taxon>
        <taxon>Phyllobacteriaceae</taxon>
        <taxon>Mesorhizobium</taxon>
    </lineage>
</organism>
<proteinExistence type="predicted"/>
<evidence type="ECO:0000313" key="2">
    <source>
        <dbReference type="EMBL" id="CDX17859.1"/>
    </source>
</evidence>